<sequence length="222" mass="25308">MRLLLIIAILLSFRASAQDKNIAQFVIWEPKEGMEQAFEKGYQQHLQWHATNSDLWDWYGWYFISGPRDGQLLDATVDHTWADFDQRLKPAEDAADNQLHVHPFAKLKAVIKMEKIGSCGHNKGLQARFLRMITIDAWPLTNAINALSNVTGQLHAGCFYTYKVIDGGHLHQLILLLGYDSFSDLGKDANITELLEKQAGITLKEISSELLSFRKEMSRLHQ</sequence>
<comment type="caution">
    <text evidence="2">The sequence shown here is derived from an EMBL/GenBank/DDBJ whole genome shotgun (WGS) entry which is preliminary data.</text>
</comment>
<dbReference type="EMBL" id="VOHS01000012">
    <property type="protein sequence ID" value="TWV99837.1"/>
    <property type="molecule type" value="Genomic_DNA"/>
</dbReference>
<protein>
    <submittedName>
        <fullName evidence="2">Uncharacterized protein</fullName>
    </submittedName>
</protein>
<feature type="chain" id="PRO_5022664254" evidence="1">
    <location>
        <begin position="18"/>
        <end position="222"/>
    </location>
</feature>
<organism evidence="2 3">
    <name type="scientific">Chitinophaga pinensis</name>
    <dbReference type="NCBI Taxonomy" id="79329"/>
    <lineage>
        <taxon>Bacteria</taxon>
        <taxon>Pseudomonadati</taxon>
        <taxon>Bacteroidota</taxon>
        <taxon>Chitinophagia</taxon>
        <taxon>Chitinophagales</taxon>
        <taxon>Chitinophagaceae</taxon>
        <taxon>Chitinophaga</taxon>
    </lineage>
</organism>
<dbReference type="Proteomes" id="UP000318815">
    <property type="component" value="Unassembled WGS sequence"/>
</dbReference>
<evidence type="ECO:0000313" key="2">
    <source>
        <dbReference type="EMBL" id="TWV99837.1"/>
    </source>
</evidence>
<reference evidence="2 3" key="1">
    <citation type="submission" date="2019-08" db="EMBL/GenBank/DDBJ databases">
        <title>Whole genome sequencing of chitin degrading bacteria Chitinophaga pinensis YS16.</title>
        <authorList>
            <person name="Singh R.P."/>
            <person name="Manchanda G."/>
            <person name="Maurya I.K."/>
            <person name="Joshi N.K."/>
            <person name="Srivastava A.K."/>
        </authorList>
    </citation>
    <scope>NUCLEOTIDE SEQUENCE [LARGE SCALE GENOMIC DNA]</scope>
    <source>
        <strain evidence="2 3">YS-16</strain>
    </source>
</reference>
<gene>
    <name evidence="2" type="ORF">FEF09_14130</name>
</gene>
<accession>A0A5C6LTF8</accession>
<dbReference type="RefSeq" id="WP_146305720.1">
    <property type="nucleotide sequence ID" value="NZ_VOHS01000012.1"/>
</dbReference>
<keyword evidence="3" id="KW-1185">Reference proteome</keyword>
<name>A0A5C6LTF8_9BACT</name>
<keyword evidence="1" id="KW-0732">Signal</keyword>
<dbReference type="OrthoDB" id="795133at2"/>
<feature type="signal peptide" evidence="1">
    <location>
        <begin position="1"/>
        <end position="17"/>
    </location>
</feature>
<evidence type="ECO:0000256" key="1">
    <source>
        <dbReference type="SAM" id="SignalP"/>
    </source>
</evidence>
<evidence type="ECO:0000313" key="3">
    <source>
        <dbReference type="Proteomes" id="UP000318815"/>
    </source>
</evidence>
<proteinExistence type="predicted"/>
<dbReference type="AlphaFoldDB" id="A0A5C6LTF8"/>